<name>A0A7J7KNE6_BUGNE</name>
<protein>
    <submittedName>
        <fullName evidence="2">Uncharacterized protein</fullName>
    </submittedName>
</protein>
<proteinExistence type="predicted"/>
<feature type="compositionally biased region" description="Low complexity" evidence="1">
    <location>
        <begin position="416"/>
        <end position="431"/>
    </location>
</feature>
<dbReference type="AlphaFoldDB" id="A0A7J7KNE6"/>
<accession>A0A7J7KNE6</accession>
<evidence type="ECO:0000256" key="1">
    <source>
        <dbReference type="SAM" id="MobiDB-lite"/>
    </source>
</evidence>
<sequence>MSVQCDDSLRNIHVGDDRIVAKQAQNLLGFADYVIASDSSDTMHEVQIDKLTDDSVLTQLTQNFTADKSNHADGAETLPCPSHEVSQKIPECSLAERPSSLADGLDLDQPRSAISSKKVTSIKTISTHSNKNIKNILRLRPSSKATPTADSKRKPVSQPKNTLATERKTPTNREPTPSLTLAVCIAYSSMTQLDKLCKGGQGQTNMTDGEFRADSAAHSDGDPAKGTVFLTDAHSEVQSKQSLTQVQHKPGSKPAGGCREFMETITQIKMMIIMRINAGMIGIHNHYITSQSTEKAATVDFSTEHTNKPTIKPGLQQSRSVRRLPQPETHQQNVLDAHSTFITAGFLSLESMINDACNMLRHSYSLNDLDKSCDWDQPISSPRSVEVLNKEVKFAEKVEECHYFSPANELQDDKQTSVSHDISQSSSSTQTNEVVDDSKELMLYLDSFNGQEDEDDQMKESASKYSVYGIHGQISEYLTAKTLVRQIYPPQPQN</sequence>
<gene>
    <name evidence="2" type="ORF">EB796_002020</name>
</gene>
<evidence type="ECO:0000313" key="3">
    <source>
        <dbReference type="Proteomes" id="UP000593567"/>
    </source>
</evidence>
<feature type="region of interest" description="Disordered" evidence="1">
    <location>
        <begin position="408"/>
        <end position="434"/>
    </location>
</feature>
<dbReference type="EMBL" id="VXIV02000224">
    <property type="protein sequence ID" value="KAF6039677.1"/>
    <property type="molecule type" value="Genomic_DNA"/>
</dbReference>
<reference evidence="2" key="1">
    <citation type="submission" date="2020-06" db="EMBL/GenBank/DDBJ databases">
        <title>Draft genome of Bugula neritina, a colonial animal packing powerful symbionts and potential medicines.</title>
        <authorList>
            <person name="Rayko M."/>
        </authorList>
    </citation>
    <scope>NUCLEOTIDE SEQUENCE [LARGE SCALE GENOMIC DNA]</scope>
    <source>
        <strain evidence="2">Kwan_BN1</strain>
    </source>
</reference>
<feature type="region of interest" description="Disordered" evidence="1">
    <location>
        <begin position="132"/>
        <end position="176"/>
    </location>
</feature>
<dbReference type="Proteomes" id="UP000593567">
    <property type="component" value="Unassembled WGS sequence"/>
</dbReference>
<organism evidence="2 3">
    <name type="scientific">Bugula neritina</name>
    <name type="common">Brown bryozoan</name>
    <name type="synonym">Sertularia neritina</name>
    <dbReference type="NCBI Taxonomy" id="10212"/>
    <lineage>
        <taxon>Eukaryota</taxon>
        <taxon>Metazoa</taxon>
        <taxon>Spiralia</taxon>
        <taxon>Lophotrochozoa</taxon>
        <taxon>Bryozoa</taxon>
        <taxon>Gymnolaemata</taxon>
        <taxon>Cheilostomatida</taxon>
        <taxon>Flustrina</taxon>
        <taxon>Buguloidea</taxon>
        <taxon>Bugulidae</taxon>
        <taxon>Bugula</taxon>
    </lineage>
</organism>
<keyword evidence="3" id="KW-1185">Reference proteome</keyword>
<comment type="caution">
    <text evidence="2">The sequence shown here is derived from an EMBL/GenBank/DDBJ whole genome shotgun (WGS) entry which is preliminary data.</text>
</comment>
<feature type="region of interest" description="Disordered" evidence="1">
    <location>
        <begin position="239"/>
        <end position="258"/>
    </location>
</feature>
<evidence type="ECO:0000313" key="2">
    <source>
        <dbReference type="EMBL" id="KAF6039677.1"/>
    </source>
</evidence>